<dbReference type="Pfam" id="PF00296">
    <property type="entry name" value="Bac_luciferase"/>
    <property type="match status" value="1"/>
</dbReference>
<organism evidence="6 7">
    <name type="scientific">Maribacter algarum</name>
    <name type="common">ex Zhang et al. 2020</name>
    <dbReference type="NCBI Taxonomy" id="2578118"/>
    <lineage>
        <taxon>Bacteria</taxon>
        <taxon>Pseudomonadati</taxon>
        <taxon>Bacteroidota</taxon>
        <taxon>Flavobacteriia</taxon>
        <taxon>Flavobacteriales</taxon>
        <taxon>Flavobacteriaceae</taxon>
        <taxon>Maribacter</taxon>
    </lineage>
</organism>
<dbReference type="InterPro" id="IPR051260">
    <property type="entry name" value="Diverse_substr_monoxygenases"/>
</dbReference>
<evidence type="ECO:0000256" key="1">
    <source>
        <dbReference type="ARBA" id="ARBA00022630"/>
    </source>
</evidence>
<keyword evidence="7" id="KW-1185">Reference proteome</keyword>
<dbReference type="OrthoDB" id="7239898at2"/>
<dbReference type="InterPro" id="IPR011251">
    <property type="entry name" value="Luciferase-like_dom"/>
</dbReference>
<keyword evidence="3" id="KW-0560">Oxidoreductase</keyword>
<evidence type="ECO:0000256" key="3">
    <source>
        <dbReference type="ARBA" id="ARBA00023002"/>
    </source>
</evidence>
<dbReference type="InterPro" id="IPR020020">
    <property type="entry name" value="Luciferase-type_oxidoreductase"/>
</dbReference>
<dbReference type="NCBIfam" id="TIGR03571">
    <property type="entry name" value="lucif_BA3436"/>
    <property type="match status" value="1"/>
</dbReference>
<name>A0A5S3PQA7_9FLAO</name>
<dbReference type="PANTHER" id="PTHR30011">
    <property type="entry name" value="ALKANESULFONATE MONOOXYGENASE-RELATED"/>
    <property type="match status" value="1"/>
</dbReference>
<keyword evidence="4" id="KW-0503">Monooxygenase</keyword>
<dbReference type="RefSeq" id="WP_138657825.1">
    <property type="nucleotide sequence ID" value="NZ_VATY01000002.1"/>
</dbReference>
<reference evidence="6 7" key="1">
    <citation type="submission" date="2019-05" db="EMBL/GenBank/DDBJ databases">
        <authorList>
            <person name="Zhang J.-Y."/>
            <person name="Feg X."/>
            <person name="Du Z.-J."/>
        </authorList>
    </citation>
    <scope>NUCLEOTIDE SEQUENCE [LARGE SCALE GENOMIC DNA]</scope>
    <source>
        <strain evidence="6 7">RZ26</strain>
    </source>
</reference>
<protein>
    <submittedName>
        <fullName evidence="6">LLM class oxidoreductase</fullName>
    </submittedName>
</protein>
<dbReference type="GO" id="GO:0004497">
    <property type="term" value="F:monooxygenase activity"/>
    <property type="evidence" value="ECO:0007669"/>
    <property type="project" value="UniProtKB-KW"/>
</dbReference>
<accession>A0A5S3PQA7</accession>
<evidence type="ECO:0000313" key="6">
    <source>
        <dbReference type="EMBL" id="TMM56841.1"/>
    </source>
</evidence>
<dbReference type="Proteomes" id="UP000310314">
    <property type="component" value="Unassembled WGS sequence"/>
</dbReference>
<dbReference type="AlphaFoldDB" id="A0A5S3PQA7"/>
<dbReference type="Gene3D" id="3.20.20.30">
    <property type="entry name" value="Luciferase-like domain"/>
    <property type="match status" value="1"/>
</dbReference>
<keyword evidence="2" id="KW-0288">FMN</keyword>
<gene>
    <name evidence="6" type="ORF">FEE95_10085</name>
</gene>
<comment type="caution">
    <text evidence="6">The sequence shown here is derived from an EMBL/GenBank/DDBJ whole genome shotgun (WGS) entry which is preliminary data.</text>
</comment>
<sequence length="307" mass="34711">MQKLDKIATRGKLTLGLVFPLESYSGSIAKMENQEKLAQRAEELGFKALWFRDVPFNDPNFGDAGQLYDPWVYMTHIMNHTKEIALATGSIILPLRHPVHTAKSILSLQKLSGGRLIIGTASGDRPVEYPAFNQNIEKRGELFRDSFFYIKALQKDFPTYESAHYGVTNGGIDLLPKYKQETPMLVTGHSGQSLEWIAEHGDGWIYYPRNFSFLQHTLTDWNNALESTGQYWKPYMQSLYIDLLEGKNAAPQGIHLGFKSGTDYALEHVKTLETYGVNHVIINLKYGSRPAEEVLEELGADIVPHFT</sequence>
<dbReference type="SUPFAM" id="SSF51679">
    <property type="entry name" value="Bacterial luciferase-like"/>
    <property type="match status" value="1"/>
</dbReference>
<evidence type="ECO:0000313" key="7">
    <source>
        <dbReference type="Proteomes" id="UP000310314"/>
    </source>
</evidence>
<feature type="domain" description="Luciferase-like" evidence="5">
    <location>
        <begin position="29"/>
        <end position="227"/>
    </location>
</feature>
<evidence type="ECO:0000256" key="2">
    <source>
        <dbReference type="ARBA" id="ARBA00022643"/>
    </source>
</evidence>
<dbReference type="InterPro" id="IPR036661">
    <property type="entry name" value="Luciferase-like_sf"/>
</dbReference>
<dbReference type="EMBL" id="VATY01000002">
    <property type="protein sequence ID" value="TMM56841.1"/>
    <property type="molecule type" value="Genomic_DNA"/>
</dbReference>
<evidence type="ECO:0000256" key="4">
    <source>
        <dbReference type="ARBA" id="ARBA00023033"/>
    </source>
</evidence>
<keyword evidence="1" id="KW-0285">Flavoprotein</keyword>
<evidence type="ECO:0000259" key="5">
    <source>
        <dbReference type="Pfam" id="PF00296"/>
    </source>
</evidence>
<dbReference type="GO" id="GO:0016705">
    <property type="term" value="F:oxidoreductase activity, acting on paired donors, with incorporation or reduction of molecular oxygen"/>
    <property type="evidence" value="ECO:0007669"/>
    <property type="project" value="InterPro"/>
</dbReference>
<proteinExistence type="predicted"/>
<dbReference type="PANTHER" id="PTHR30011:SF16">
    <property type="entry name" value="C2H2 FINGER DOMAIN TRANSCRIPTION FACTOR (EUROFUNG)-RELATED"/>
    <property type="match status" value="1"/>
</dbReference>